<reference evidence="1 2" key="1">
    <citation type="submission" date="2020-08" db="EMBL/GenBank/DDBJ databases">
        <title>Genomic Encyclopedia of Type Strains, Phase IV (KMG-IV): sequencing the most valuable type-strain genomes for metagenomic binning, comparative biology and taxonomic classification.</title>
        <authorList>
            <person name="Goeker M."/>
        </authorList>
    </citation>
    <scope>NUCLEOTIDE SEQUENCE [LARGE SCALE GENOMIC DNA]</scope>
    <source>
        <strain evidence="1 2">DSM 21769</strain>
    </source>
</reference>
<evidence type="ECO:0000313" key="1">
    <source>
        <dbReference type="EMBL" id="MBB6450308.1"/>
    </source>
</evidence>
<dbReference type="EMBL" id="JACHHJ010000003">
    <property type="protein sequence ID" value="MBB6450308.1"/>
    <property type="molecule type" value="Genomic_DNA"/>
</dbReference>
<dbReference type="Proteomes" id="UP000568839">
    <property type="component" value="Unassembled WGS sequence"/>
</dbReference>
<evidence type="ECO:0000313" key="2">
    <source>
        <dbReference type="Proteomes" id="UP000568839"/>
    </source>
</evidence>
<dbReference type="RefSeq" id="WP_184404362.1">
    <property type="nucleotide sequence ID" value="NZ_JACHHJ010000003.1"/>
</dbReference>
<dbReference type="InterPro" id="IPR036513">
    <property type="entry name" value="STAS_dom_sf"/>
</dbReference>
<organism evidence="1 2">
    <name type="scientific">Geomicrobium halophilum</name>
    <dbReference type="NCBI Taxonomy" id="549000"/>
    <lineage>
        <taxon>Bacteria</taxon>
        <taxon>Bacillati</taxon>
        <taxon>Bacillota</taxon>
        <taxon>Bacilli</taxon>
        <taxon>Bacillales</taxon>
        <taxon>Geomicrobium</taxon>
    </lineage>
</organism>
<keyword evidence="2" id="KW-1185">Reference proteome</keyword>
<protein>
    <submittedName>
        <fullName evidence="1">RsbT co-antagonist protein RsbR</fullName>
    </submittedName>
</protein>
<dbReference type="Gene3D" id="3.30.750.24">
    <property type="entry name" value="STAS domain"/>
    <property type="match status" value="1"/>
</dbReference>
<proteinExistence type="predicted"/>
<gene>
    <name evidence="1" type="ORF">HNR44_002291</name>
</gene>
<comment type="caution">
    <text evidence="1">The sequence shown here is derived from an EMBL/GenBank/DDBJ whole genome shotgun (WGS) entry which is preliminary data.</text>
</comment>
<name>A0A841Q271_9BACL</name>
<accession>A0A841Q271</accession>
<dbReference type="AlphaFoldDB" id="A0A841Q271"/>
<sequence>MGSRQITNRRTVPILKVTDNIGLLPLLVDINEMIIKDVLQQCSEETYAHLVIELSSIPSFNTDDLFKMMLGLEHIGVHTIMSGIRPEKAQKVNHDGKTPFDTHRSFPDLYQALISLDVPMKPREAEK</sequence>